<sequence length="315" mass="36892">MIIMNKKMFIICVIFALISSCKNYASSEDLKQNVKEQVKGLLKKDLMQSDYPNNILFDLNPLPTLPVNSLDNAPILKTTQNGVHKEDKGKEDKGKEDKGKEDKGKEDKGKEDKGKEDKGKEDKGKEEQEREEEFKRRRREKYKEDQKKMEERKKQLEKRRKEREEESKENPLEKITRNKIKEAVSKIDIIIRNIDDVEREQYTTGKSVEDNVTYPIYDDITDAKDSIYSMWGESIDDTNIYNLFKNLRNARSDLRSKIKNDDDINKNIVKVSDIKGDLGNLKIYLVKIKEYLENSEKEELILKAIKCGTFNEDCY</sequence>
<evidence type="ECO:0000313" key="3">
    <source>
        <dbReference type="EMBL" id="ACN93304.1"/>
    </source>
</evidence>
<gene>
    <name evidence="3" type="ORF">BSV1_S39</name>
</gene>
<feature type="signal peptide" evidence="2">
    <location>
        <begin position="1"/>
        <end position="25"/>
    </location>
</feature>
<dbReference type="Proteomes" id="UP000006166">
    <property type="component" value="Plasmid SV1_cp32-3"/>
</dbReference>
<accession>A0A806CF98</accession>
<dbReference type="AlphaFoldDB" id="A0A806CF98"/>
<evidence type="ECO:0000313" key="4">
    <source>
        <dbReference type="Proteomes" id="UP000006166"/>
    </source>
</evidence>
<feature type="chain" id="PRO_5032719667" evidence="2">
    <location>
        <begin position="26"/>
        <end position="315"/>
    </location>
</feature>
<feature type="compositionally biased region" description="Basic and acidic residues" evidence="1">
    <location>
        <begin position="162"/>
        <end position="171"/>
    </location>
</feature>
<proteinExistence type="predicted"/>
<dbReference type="InterPro" id="IPR009618">
    <property type="entry name" value="Erp"/>
</dbReference>
<name>A0A806CF98_9SPIR</name>
<dbReference type="Pfam" id="PF06780">
    <property type="entry name" value="Erp_C"/>
    <property type="match status" value="1"/>
</dbReference>
<organism evidence="3 4">
    <name type="scientific">Borreliella finlandensis</name>
    <dbReference type="NCBI Taxonomy" id="498741"/>
    <lineage>
        <taxon>Bacteria</taxon>
        <taxon>Pseudomonadati</taxon>
        <taxon>Spirochaetota</taxon>
        <taxon>Spirochaetia</taxon>
        <taxon>Spirochaetales</taxon>
        <taxon>Borreliaceae</taxon>
        <taxon>Borreliella</taxon>
    </lineage>
</organism>
<keyword evidence="3" id="KW-0614">Plasmid</keyword>
<keyword evidence="2" id="KW-0732">Signal</keyword>
<dbReference type="PROSITE" id="PS51257">
    <property type="entry name" value="PROKAR_LIPOPROTEIN"/>
    <property type="match status" value="1"/>
</dbReference>
<reference evidence="3 4" key="1">
    <citation type="journal article" date="2011" name="J. Bacteriol.">
        <title>Whole genome sequence of an unusual Borrelia burgdorferi sensu lato isolate.</title>
        <authorList>
            <person name="Casjens S.R."/>
            <person name="Fraser-Liggett C.M."/>
            <person name="Mongodin E.F."/>
            <person name="Qiu W.G."/>
            <person name="Dunn J.J."/>
            <person name="Luft B.J."/>
            <person name="Schutzer S.E."/>
        </authorList>
    </citation>
    <scope>NUCLEOTIDE SEQUENCE [LARGE SCALE GENOMIC DNA]</scope>
    <source>
        <strain evidence="3 4">SV1</strain>
    </source>
</reference>
<feature type="region of interest" description="Disordered" evidence="1">
    <location>
        <begin position="76"/>
        <end position="171"/>
    </location>
</feature>
<evidence type="ECO:0000256" key="2">
    <source>
        <dbReference type="SAM" id="SignalP"/>
    </source>
</evidence>
<protein>
    <submittedName>
        <fullName evidence="3">Erp42 protein</fullName>
    </submittedName>
</protein>
<geneLocation type="plasmid" evidence="3 4">
    <name>SV1_cp32-3</name>
</geneLocation>
<evidence type="ECO:0000256" key="1">
    <source>
        <dbReference type="SAM" id="MobiDB-lite"/>
    </source>
</evidence>
<keyword evidence="4" id="KW-1185">Reference proteome</keyword>
<dbReference type="EMBL" id="CP001517">
    <property type="protein sequence ID" value="ACN93304.1"/>
    <property type="molecule type" value="Genomic_DNA"/>
</dbReference>
<feature type="compositionally biased region" description="Basic and acidic residues" evidence="1">
    <location>
        <begin position="83"/>
        <end position="154"/>
    </location>
</feature>